<dbReference type="PANTHER" id="PTHR33447:SF2">
    <property type="entry name" value="GLUTATHIONE GAMMA-GLUTAMYLCYSTEINYLTRANSFERASE"/>
    <property type="match status" value="1"/>
</dbReference>
<dbReference type="GO" id="GO:0010273">
    <property type="term" value="P:detoxification of copper ion"/>
    <property type="evidence" value="ECO:0007669"/>
    <property type="project" value="TreeGrafter"/>
</dbReference>
<dbReference type="EMBL" id="MCGR01000028">
    <property type="protein sequence ID" value="ORY78892.1"/>
    <property type="molecule type" value="Genomic_DNA"/>
</dbReference>
<keyword evidence="3" id="KW-0808">Transferase</keyword>
<name>A0A1Y2F4S9_9BASI</name>
<dbReference type="InterPro" id="IPR038765">
    <property type="entry name" value="Papain-like_cys_pep_sf"/>
</dbReference>
<keyword evidence="2" id="KW-0104">Cadmium</keyword>
<feature type="domain" description="Peptidase C83" evidence="5">
    <location>
        <begin position="8"/>
        <end position="221"/>
    </location>
</feature>
<dbReference type="Proteomes" id="UP000193467">
    <property type="component" value="Unassembled WGS sequence"/>
</dbReference>
<dbReference type="InterPro" id="IPR038156">
    <property type="entry name" value="PCS_N_sf"/>
</dbReference>
<dbReference type="InterPro" id="IPR007719">
    <property type="entry name" value="PCS_N"/>
</dbReference>
<evidence type="ECO:0000256" key="2">
    <source>
        <dbReference type="ARBA" id="ARBA00022539"/>
    </source>
</evidence>
<dbReference type="PANTHER" id="PTHR33447">
    <property type="entry name" value="GLUTATHIONE GAMMA-GLUTAMYLCYSTEINYLTRANSFERASE"/>
    <property type="match status" value="1"/>
</dbReference>
<evidence type="ECO:0000256" key="4">
    <source>
        <dbReference type="ARBA" id="ARBA00022723"/>
    </source>
</evidence>
<proteinExistence type="predicted"/>
<dbReference type="AlphaFoldDB" id="A0A1Y2F4S9"/>
<dbReference type="GO" id="GO:0046872">
    <property type="term" value="F:metal ion binding"/>
    <property type="evidence" value="ECO:0007669"/>
    <property type="project" value="UniProtKB-KW"/>
</dbReference>
<sequence length="373" mass="40061">MAEPMLASASPSFYKRPLPPSCIPFSGAEGKRLFAQAMGEGNTEGYFTLAGQLLTQNEPAFCGLGTLCMVLNALEIDPQRKWKGPWRWYEQEMLSCCRPLDAVAEVGITLNEFACLARCNGLTAQAVQPRLDSSARDEGITKFRADLKLAATGKTTMALSYSRKTLDRRATKDDMVLILDVARFKYPSYWISVDLAWDSMLPLDKATGQPRGYCLLTPLPEADPSSLLAPASLTTITLNKSSWATVSNGITKLLLASRKLTSASEVLTKLASHIASLPTEPLSAPVNPLAPLFFLALFSRKSSLTPLIPLAAKEEVEEMLNEALEIGGELVKGEVEVLVRQLGALGECCRAEEDAGAACGCAGVGKKGAEVGV</sequence>
<dbReference type="SUPFAM" id="SSF54001">
    <property type="entry name" value="Cysteine proteinases"/>
    <property type="match status" value="1"/>
</dbReference>
<dbReference type="GO" id="GO:0016756">
    <property type="term" value="F:glutathione gamma-glutamylcysteinyltransferase activity"/>
    <property type="evidence" value="ECO:0007669"/>
    <property type="project" value="UniProtKB-EC"/>
</dbReference>
<evidence type="ECO:0000256" key="3">
    <source>
        <dbReference type="ARBA" id="ARBA00022679"/>
    </source>
</evidence>
<dbReference type="FunCoup" id="A0A1Y2F4S9">
    <property type="interactions" value="1"/>
</dbReference>
<protein>
    <recommendedName>
        <fullName evidence="1">glutathione gamma-glutamylcysteinyltransferase</fullName>
        <ecNumber evidence="1">2.3.2.15</ecNumber>
    </recommendedName>
</protein>
<comment type="caution">
    <text evidence="6">The sequence shown here is derived from an EMBL/GenBank/DDBJ whole genome shotgun (WGS) entry which is preliminary data.</text>
</comment>
<evidence type="ECO:0000256" key="1">
    <source>
        <dbReference type="ARBA" id="ARBA00012468"/>
    </source>
</evidence>
<evidence type="ECO:0000313" key="6">
    <source>
        <dbReference type="EMBL" id="ORY78892.1"/>
    </source>
</evidence>
<dbReference type="FunFam" id="3.90.70.30:FF:000001">
    <property type="entry name" value="Glutathione gamma-glutamylcysteinyltransferase 1"/>
    <property type="match status" value="1"/>
</dbReference>
<dbReference type="GO" id="GO:0098849">
    <property type="term" value="P:cellular detoxification of cadmium ion"/>
    <property type="evidence" value="ECO:0007669"/>
    <property type="project" value="TreeGrafter"/>
</dbReference>
<dbReference type="GO" id="GO:0046938">
    <property type="term" value="P:phytochelatin biosynthetic process"/>
    <property type="evidence" value="ECO:0007669"/>
    <property type="project" value="InterPro"/>
</dbReference>
<dbReference type="OrthoDB" id="448954at2759"/>
<dbReference type="InParanoid" id="A0A1Y2F4S9"/>
<dbReference type="PROSITE" id="PS51443">
    <property type="entry name" value="PCS"/>
    <property type="match status" value="1"/>
</dbReference>
<dbReference type="InterPro" id="IPR040409">
    <property type="entry name" value="PCS-like"/>
</dbReference>
<gene>
    <name evidence="6" type="ORF">BCR35DRAFT_304918</name>
</gene>
<accession>A0A1Y2F4S9</accession>
<reference evidence="6 7" key="1">
    <citation type="submission" date="2016-07" db="EMBL/GenBank/DDBJ databases">
        <title>Pervasive Adenine N6-methylation of Active Genes in Fungi.</title>
        <authorList>
            <consortium name="DOE Joint Genome Institute"/>
            <person name="Mondo S.J."/>
            <person name="Dannebaum R.O."/>
            <person name="Kuo R.C."/>
            <person name="Labutti K."/>
            <person name="Haridas S."/>
            <person name="Kuo A."/>
            <person name="Salamov A."/>
            <person name="Ahrendt S.R."/>
            <person name="Lipzen A."/>
            <person name="Sullivan W."/>
            <person name="Andreopoulos W.B."/>
            <person name="Clum A."/>
            <person name="Lindquist E."/>
            <person name="Daum C."/>
            <person name="Ramamoorthy G.K."/>
            <person name="Gryganskyi A."/>
            <person name="Culley D."/>
            <person name="Magnuson J.K."/>
            <person name="James T.Y."/>
            <person name="O'Malley M.A."/>
            <person name="Stajich J.E."/>
            <person name="Spatafora J.W."/>
            <person name="Visel A."/>
            <person name="Grigoriev I.V."/>
        </authorList>
    </citation>
    <scope>NUCLEOTIDE SEQUENCE [LARGE SCALE GENOMIC DNA]</scope>
    <source>
        <strain evidence="6 7">62-1032</strain>
    </source>
</reference>
<dbReference type="EC" id="2.3.2.15" evidence="1"/>
<dbReference type="Gene3D" id="3.90.70.30">
    <property type="entry name" value="Phytochelatin synthase, N-terminal domain"/>
    <property type="match status" value="1"/>
</dbReference>
<organism evidence="6 7">
    <name type="scientific">Leucosporidium creatinivorum</name>
    <dbReference type="NCBI Taxonomy" id="106004"/>
    <lineage>
        <taxon>Eukaryota</taxon>
        <taxon>Fungi</taxon>
        <taxon>Dikarya</taxon>
        <taxon>Basidiomycota</taxon>
        <taxon>Pucciniomycotina</taxon>
        <taxon>Microbotryomycetes</taxon>
        <taxon>Leucosporidiales</taxon>
        <taxon>Leucosporidium</taxon>
    </lineage>
</organism>
<evidence type="ECO:0000259" key="5">
    <source>
        <dbReference type="PROSITE" id="PS51443"/>
    </source>
</evidence>
<dbReference type="Pfam" id="PF05023">
    <property type="entry name" value="Phytochelatin"/>
    <property type="match status" value="1"/>
</dbReference>
<keyword evidence="7" id="KW-1185">Reference proteome</keyword>
<keyword evidence="4" id="KW-0479">Metal-binding</keyword>
<evidence type="ECO:0000313" key="7">
    <source>
        <dbReference type="Proteomes" id="UP000193467"/>
    </source>
</evidence>